<accession>A0ABY3DTK3</accession>
<dbReference type="CDD" id="cd00009">
    <property type="entry name" value="AAA"/>
    <property type="match status" value="1"/>
</dbReference>
<evidence type="ECO:0000313" key="11">
    <source>
        <dbReference type="Proteomes" id="UP000315321"/>
    </source>
</evidence>
<dbReference type="Gene3D" id="1.10.1780.10">
    <property type="entry name" value="Clp, N-terminal domain"/>
    <property type="match status" value="1"/>
</dbReference>
<dbReference type="Proteomes" id="UP000315321">
    <property type="component" value="Unassembled WGS sequence"/>
</dbReference>
<keyword evidence="10" id="KW-0645">Protease</keyword>
<dbReference type="PRINTS" id="PR00300">
    <property type="entry name" value="CLPPROTEASEA"/>
</dbReference>
<dbReference type="Pfam" id="PF02861">
    <property type="entry name" value="Clp_N"/>
    <property type="match status" value="1"/>
</dbReference>
<evidence type="ECO:0000313" key="10">
    <source>
        <dbReference type="EMBL" id="TSJ63296.1"/>
    </source>
</evidence>
<feature type="compositionally biased region" description="Basic and acidic residues" evidence="8">
    <location>
        <begin position="153"/>
        <end position="171"/>
    </location>
</feature>
<keyword evidence="11" id="KW-1185">Reference proteome</keyword>
<dbReference type="GO" id="GO:0005524">
    <property type="term" value="F:ATP binding"/>
    <property type="evidence" value="ECO:0007669"/>
    <property type="project" value="UniProtKB-KW"/>
</dbReference>
<dbReference type="EMBL" id="VMBP01000002">
    <property type="protein sequence ID" value="TSJ63296.1"/>
    <property type="molecule type" value="Genomic_DNA"/>
</dbReference>
<evidence type="ECO:0000256" key="1">
    <source>
        <dbReference type="ARBA" id="ARBA00008675"/>
    </source>
</evidence>
<keyword evidence="10" id="KW-0378">Hydrolase</keyword>
<comment type="caution">
    <text evidence="10">The sequence shown here is derived from an EMBL/GenBank/DDBJ whole genome shotgun (WGS) entry which is preliminary data.</text>
</comment>
<dbReference type="InterPro" id="IPR050130">
    <property type="entry name" value="ClpA_ClpB"/>
</dbReference>
<dbReference type="GO" id="GO:0008233">
    <property type="term" value="F:peptidase activity"/>
    <property type="evidence" value="ECO:0007669"/>
    <property type="project" value="UniProtKB-KW"/>
</dbReference>
<keyword evidence="4 7" id="KW-0067">ATP-binding</keyword>
<evidence type="ECO:0000259" key="9">
    <source>
        <dbReference type="PROSITE" id="PS51903"/>
    </source>
</evidence>
<dbReference type="Gene3D" id="3.40.50.300">
    <property type="entry name" value="P-loop containing nucleotide triphosphate hydrolases"/>
    <property type="match status" value="2"/>
</dbReference>
<dbReference type="PROSITE" id="PS00871">
    <property type="entry name" value="CLPAB_2"/>
    <property type="match status" value="1"/>
</dbReference>
<dbReference type="InterPro" id="IPR027417">
    <property type="entry name" value="P-loop_NTPase"/>
</dbReference>
<dbReference type="InterPro" id="IPR004176">
    <property type="entry name" value="Clp_R_N"/>
</dbReference>
<feature type="compositionally biased region" description="Basic residues" evidence="8">
    <location>
        <begin position="774"/>
        <end position="789"/>
    </location>
</feature>
<evidence type="ECO:0000256" key="4">
    <source>
        <dbReference type="ARBA" id="ARBA00022840"/>
    </source>
</evidence>
<evidence type="ECO:0000256" key="5">
    <source>
        <dbReference type="ARBA" id="ARBA00023186"/>
    </source>
</evidence>
<sequence>MPTFSRSLEQSLHRALALANERHHEYATLEHLLLSLVDDQDSAAVMRACNVDLDKLRRNLVEYIDTELDNLVQDGGEDSKPTAGFQRVIQRAVIHVQSSGREEVTGANVLVAIFAERESHAAYFLQEQDMTRYDAVNYISHGIAKRAGMSESRPVRGAEEETETKTGEDTKKKADALDAYCVNLNKKAREGKIDPLIGRDGEIQRTIQVLCRRSKNNPLFVGDPGVGKTAIAEGLARRIVNGEVPDVLKKATVFSLDMGALLAGTRYRGDFEERLKQVVKEIEAYPDAIMFIDEIHTVIGAGATSGGAMDASNLLKPALASGTLRCIGSTTYKEYRQYFEKDRALVRRFQKIDVPEPTVPDAIEILKGLKPYFEDYHRLRYTNDAIKAAVELSARYIHDRKLPDKAIDIIDESGAAQMLLPEGRRKKTIGVKEIEATIATIARIPPKTVSKSDTEILAALETTLKRVVYGQDKAIEALASAIKLARAGLREPEKPIGSYLFSGPTGVGKTEVAKQLASSLGVELLRFDMSEYMERHTISRLIGAPPGYVGFDQGGLLTDGVDQHPHCVLLLDEIEKAHPDLFNILLQVMDHGKLTDHNGKQVDFRNVILIMTTNAGAADLSKSAFGFTRSKREGDDVEAINRLFAPEFRNRLDATITFAHLSNEIIALVVEKFVLQLEAQLADRNVTIELSDEATAWLVERGYDQQMGARPMGRVIQEHIKKPLADEVLFGKLRNGGHVRVVLKTDAEGETSLGFEFPEGPITPKPEKIEPAKAKRAPRRKAAAPKAKKAAGGASGRSKPGSSRVPKVPLVKA</sequence>
<feature type="region of interest" description="Disordered" evidence="8">
    <location>
        <begin position="753"/>
        <end position="813"/>
    </location>
</feature>
<reference evidence="10 11" key="1">
    <citation type="submission" date="2019-07" db="EMBL/GenBank/DDBJ databases">
        <authorList>
            <person name="Grouzdev D.S."/>
        </authorList>
    </citation>
    <scope>NUCLEOTIDE SEQUENCE [LARGE SCALE GENOMIC DNA]</scope>
    <source>
        <strain evidence="10 11">3C</strain>
    </source>
</reference>
<dbReference type="Pfam" id="PF17871">
    <property type="entry name" value="AAA_lid_9"/>
    <property type="match status" value="1"/>
</dbReference>
<feature type="domain" description="Clp R" evidence="9">
    <location>
        <begin position="1"/>
        <end position="148"/>
    </location>
</feature>
<dbReference type="SMART" id="SM01086">
    <property type="entry name" value="ClpB_D2-small"/>
    <property type="match status" value="1"/>
</dbReference>
<dbReference type="Pfam" id="PF07724">
    <property type="entry name" value="AAA_2"/>
    <property type="match status" value="1"/>
</dbReference>
<dbReference type="InterPro" id="IPR041546">
    <property type="entry name" value="ClpA/ClpB_AAA_lid"/>
</dbReference>
<dbReference type="CDD" id="cd19499">
    <property type="entry name" value="RecA-like_ClpB_Hsp104-like"/>
    <property type="match status" value="1"/>
</dbReference>
<dbReference type="InterPro" id="IPR013461">
    <property type="entry name" value="ClpA"/>
</dbReference>
<dbReference type="PANTHER" id="PTHR11638">
    <property type="entry name" value="ATP-DEPENDENT CLP PROTEASE"/>
    <property type="match status" value="1"/>
</dbReference>
<evidence type="ECO:0000256" key="2">
    <source>
        <dbReference type="ARBA" id="ARBA00022737"/>
    </source>
</evidence>
<dbReference type="InterPro" id="IPR036628">
    <property type="entry name" value="Clp_N_dom_sf"/>
</dbReference>
<gene>
    <name evidence="10" type="primary">clpA</name>
    <name evidence="10" type="ORF">FO470_10100</name>
</gene>
<dbReference type="GO" id="GO:0006508">
    <property type="term" value="P:proteolysis"/>
    <property type="evidence" value="ECO:0007669"/>
    <property type="project" value="UniProtKB-KW"/>
</dbReference>
<dbReference type="SUPFAM" id="SSF81923">
    <property type="entry name" value="Double Clp-N motif"/>
    <property type="match status" value="1"/>
</dbReference>
<keyword evidence="2 6" id="KW-0677">Repeat</keyword>
<dbReference type="PROSITE" id="PS00870">
    <property type="entry name" value="CLPAB_1"/>
    <property type="match status" value="1"/>
</dbReference>
<evidence type="ECO:0000256" key="6">
    <source>
        <dbReference type="PROSITE-ProRule" id="PRU01251"/>
    </source>
</evidence>
<evidence type="ECO:0000256" key="7">
    <source>
        <dbReference type="RuleBase" id="RU004432"/>
    </source>
</evidence>
<dbReference type="Pfam" id="PF10431">
    <property type="entry name" value="ClpB_D2-small"/>
    <property type="match status" value="1"/>
</dbReference>
<dbReference type="PROSITE" id="PS51903">
    <property type="entry name" value="CLP_R"/>
    <property type="match status" value="1"/>
</dbReference>
<feature type="region of interest" description="Disordered" evidence="8">
    <location>
        <begin position="149"/>
        <end position="171"/>
    </location>
</feature>
<proteinExistence type="inferred from homology"/>
<dbReference type="InterPro" id="IPR001270">
    <property type="entry name" value="ClpA/B"/>
</dbReference>
<dbReference type="Pfam" id="PF00004">
    <property type="entry name" value="AAA"/>
    <property type="match status" value="1"/>
</dbReference>
<dbReference type="PANTHER" id="PTHR11638:SF111">
    <property type="entry name" value="ATP-DEPENDENT CLP PROTEASE ATP-BINDING SUBUNIT CLPA"/>
    <property type="match status" value="1"/>
</dbReference>
<dbReference type="NCBIfam" id="TIGR02639">
    <property type="entry name" value="ClpA"/>
    <property type="match status" value="1"/>
</dbReference>
<evidence type="ECO:0000256" key="8">
    <source>
        <dbReference type="SAM" id="MobiDB-lite"/>
    </source>
</evidence>
<organism evidence="10 11">
    <name type="scientific">Ancylobacter moscoviensis</name>
    <dbReference type="NCBI Taxonomy" id="2597768"/>
    <lineage>
        <taxon>Bacteria</taxon>
        <taxon>Pseudomonadati</taxon>
        <taxon>Pseudomonadota</taxon>
        <taxon>Alphaproteobacteria</taxon>
        <taxon>Hyphomicrobiales</taxon>
        <taxon>Xanthobacteraceae</taxon>
        <taxon>Ancylobacter</taxon>
    </lineage>
</organism>
<dbReference type="InterPro" id="IPR018368">
    <property type="entry name" value="ClpA/B_CS1"/>
</dbReference>
<evidence type="ECO:0000256" key="3">
    <source>
        <dbReference type="ARBA" id="ARBA00022741"/>
    </source>
</evidence>
<dbReference type="RefSeq" id="WP_144342784.1">
    <property type="nucleotide sequence ID" value="NZ_VMBP01000002.1"/>
</dbReference>
<dbReference type="InterPro" id="IPR003593">
    <property type="entry name" value="AAA+_ATPase"/>
</dbReference>
<dbReference type="SUPFAM" id="SSF52540">
    <property type="entry name" value="P-loop containing nucleoside triphosphate hydrolases"/>
    <property type="match status" value="2"/>
</dbReference>
<keyword evidence="3 7" id="KW-0547">Nucleotide-binding</keyword>
<name>A0ABY3DTK3_9HYPH</name>
<dbReference type="InterPro" id="IPR019489">
    <property type="entry name" value="Clp_ATPase_C"/>
</dbReference>
<dbReference type="Gene3D" id="1.10.8.60">
    <property type="match status" value="2"/>
</dbReference>
<protein>
    <submittedName>
        <fullName evidence="10">ATP-dependent Clp protease ATP-binding subunit ClpA</fullName>
    </submittedName>
</protein>
<dbReference type="SMART" id="SM00382">
    <property type="entry name" value="AAA"/>
    <property type="match status" value="2"/>
</dbReference>
<dbReference type="InterPro" id="IPR003959">
    <property type="entry name" value="ATPase_AAA_core"/>
</dbReference>
<feature type="compositionally biased region" description="Low complexity" evidence="8">
    <location>
        <begin position="790"/>
        <end position="803"/>
    </location>
</feature>
<dbReference type="InterPro" id="IPR028299">
    <property type="entry name" value="ClpA/B_CS2"/>
</dbReference>
<comment type="similarity">
    <text evidence="1 7">Belongs to the ClpA/ClpB family.</text>
</comment>
<keyword evidence="5 7" id="KW-0143">Chaperone</keyword>